<feature type="compositionally biased region" description="Polar residues" evidence="3">
    <location>
        <begin position="43"/>
        <end position="54"/>
    </location>
</feature>
<organism evidence="4 5">
    <name type="scientific">Daphnia pulex</name>
    <name type="common">Water flea</name>
    <dbReference type="NCBI Taxonomy" id="6669"/>
    <lineage>
        <taxon>Eukaryota</taxon>
        <taxon>Metazoa</taxon>
        <taxon>Ecdysozoa</taxon>
        <taxon>Arthropoda</taxon>
        <taxon>Crustacea</taxon>
        <taxon>Branchiopoda</taxon>
        <taxon>Diplostraca</taxon>
        <taxon>Cladocera</taxon>
        <taxon>Anomopoda</taxon>
        <taxon>Daphniidae</taxon>
        <taxon>Daphnia</taxon>
    </lineage>
</organism>
<gene>
    <name evidence="4" type="ORF">DAPPUDRAFT_123885</name>
</gene>
<dbReference type="GO" id="GO:0006310">
    <property type="term" value="P:DNA recombination"/>
    <property type="evidence" value="ECO:0000318"/>
    <property type="project" value="GO_Central"/>
</dbReference>
<dbReference type="GO" id="GO:0007059">
    <property type="term" value="P:chromosome segregation"/>
    <property type="evidence" value="ECO:0000318"/>
    <property type="project" value="GO_Central"/>
</dbReference>
<dbReference type="InterPro" id="IPR011010">
    <property type="entry name" value="DNA_brk_join_enz"/>
</dbReference>
<feature type="non-terminal residue" evidence="4">
    <location>
        <position position="1"/>
    </location>
</feature>
<protein>
    <submittedName>
        <fullName evidence="4">Uncharacterized protein</fullName>
    </submittedName>
</protein>
<feature type="non-terminal residue" evidence="4">
    <location>
        <position position="422"/>
    </location>
</feature>
<sequence>VAVASNGSGGPVFEHVEGMPVPGCSKELSEPGSSKELPVAGASNPQQVSENSSVAEVPGTAAASISVEGKWMSYQELMQDSYPAKSKIVYLKAYKLFERFLKARNQWTPEVAPTDLQVLNYFHHLRHDLHYAPTTLWSTYARINAVLKRLYGVSLNSYKRVSDVLKSYESGHVVKQAGIFTPQQIEDFVTDPELSSKYWLVRKVVCLIGYYGGFRNIELKSLKFENCELDEMGYWFHFARSKQRGRTEETSICVPRRQPDWIPVRSDSSRVGVDFDPASVIDLYLAEVQNDLQCSREELVGDFFRATHGMKGQKFTRLTLGKNTIGKVGVQVATELCLPRPETFTGHCWRRSCGTSASDSGVNVTTLMTMMGWSNPKTAMVYVKKSRMTSLSLSLYLANVQRSNCSNPFPRSPDEKFKALKQ</sequence>
<dbReference type="GO" id="GO:0009009">
    <property type="term" value="F:site-specific recombinase activity"/>
    <property type="evidence" value="ECO:0000318"/>
    <property type="project" value="GO_Central"/>
</dbReference>
<evidence type="ECO:0000256" key="3">
    <source>
        <dbReference type="SAM" id="MobiDB-lite"/>
    </source>
</evidence>
<dbReference type="eggNOG" id="ENOG502QTIN">
    <property type="taxonomic scope" value="Eukaryota"/>
</dbReference>
<dbReference type="PANTHER" id="PTHR30349">
    <property type="entry name" value="PHAGE INTEGRASE-RELATED"/>
    <property type="match status" value="1"/>
</dbReference>
<proteinExistence type="predicted"/>
<dbReference type="STRING" id="6669.E9I663"/>
<dbReference type="KEGG" id="dpx:DAPPUDRAFT_123885"/>
<keyword evidence="5" id="KW-1185">Reference proteome</keyword>
<dbReference type="OrthoDB" id="7697859at2759"/>
<dbReference type="GO" id="GO:0003677">
    <property type="term" value="F:DNA binding"/>
    <property type="evidence" value="ECO:0007669"/>
    <property type="project" value="UniProtKB-KW"/>
</dbReference>
<name>E9I663_DAPPU</name>
<dbReference type="AlphaFoldDB" id="E9I663"/>
<evidence type="ECO:0000313" key="5">
    <source>
        <dbReference type="Proteomes" id="UP000000305"/>
    </source>
</evidence>
<dbReference type="CDD" id="cd00397">
    <property type="entry name" value="DNA_BRE_C"/>
    <property type="match status" value="1"/>
</dbReference>
<keyword evidence="2" id="KW-0233">DNA recombination</keyword>
<dbReference type="EMBL" id="GL736204">
    <property type="protein sequence ID" value="EFX60517.1"/>
    <property type="molecule type" value="Genomic_DNA"/>
</dbReference>
<keyword evidence="1" id="KW-0238">DNA-binding</keyword>
<dbReference type="OMA" id="FRATHGM"/>
<dbReference type="SUPFAM" id="SSF56349">
    <property type="entry name" value="DNA breaking-rejoining enzymes"/>
    <property type="match status" value="1"/>
</dbReference>
<dbReference type="InterPro" id="IPR013762">
    <property type="entry name" value="Integrase-like_cat_sf"/>
</dbReference>
<accession>E9I663</accession>
<evidence type="ECO:0000256" key="1">
    <source>
        <dbReference type="ARBA" id="ARBA00023125"/>
    </source>
</evidence>
<dbReference type="PANTHER" id="PTHR30349:SF41">
    <property type="entry name" value="INTEGRASE_RECOMBINASE PROTEIN MJ0367-RELATED"/>
    <property type="match status" value="1"/>
</dbReference>
<evidence type="ECO:0000256" key="2">
    <source>
        <dbReference type="ARBA" id="ARBA00023172"/>
    </source>
</evidence>
<dbReference type="InParanoid" id="E9I663"/>
<reference evidence="4 5" key="1">
    <citation type="journal article" date="2011" name="Science">
        <title>The ecoresponsive genome of Daphnia pulex.</title>
        <authorList>
            <person name="Colbourne J.K."/>
            <person name="Pfrender M.E."/>
            <person name="Gilbert D."/>
            <person name="Thomas W.K."/>
            <person name="Tucker A."/>
            <person name="Oakley T.H."/>
            <person name="Tokishita S."/>
            <person name="Aerts A."/>
            <person name="Arnold G.J."/>
            <person name="Basu M.K."/>
            <person name="Bauer D.J."/>
            <person name="Caceres C.E."/>
            <person name="Carmel L."/>
            <person name="Casola C."/>
            <person name="Choi J.H."/>
            <person name="Detter J.C."/>
            <person name="Dong Q."/>
            <person name="Dusheyko S."/>
            <person name="Eads B.D."/>
            <person name="Frohlich T."/>
            <person name="Geiler-Samerotte K.A."/>
            <person name="Gerlach D."/>
            <person name="Hatcher P."/>
            <person name="Jogdeo S."/>
            <person name="Krijgsveld J."/>
            <person name="Kriventseva E.V."/>
            <person name="Kultz D."/>
            <person name="Laforsch C."/>
            <person name="Lindquist E."/>
            <person name="Lopez J."/>
            <person name="Manak J.R."/>
            <person name="Muller J."/>
            <person name="Pangilinan J."/>
            <person name="Patwardhan R.P."/>
            <person name="Pitluck S."/>
            <person name="Pritham E.J."/>
            <person name="Rechtsteiner A."/>
            <person name="Rho M."/>
            <person name="Rogozin I.B."/>
            <person name="Sakarya O."/>
            <person name="Salamov A."/>
            <person name="Schaack S."/>
            <person name="Shapiro H."/>
            <person name="Shiga Y."/>
            <person name="Skalitzky C."/>
            <person name="Smith Z."/>
            <person name="Souvorov A."/>
            <person name="Sung W."/>
            <person name="Tang Z."/>
            <person name="Tsuchiya D."/>
            <person name="Tu H."/>
            <person name="Vos H."/>
            <person name="Wang M."/>
            <person name="Wolf Y.I."/>
            <person name="Yamagata H."/>
            <person name="Yamada T."/>
            <person name="Ye Y."/>
            <person name="Shaw J.R."/>
            <person name="Andrews J."/>
            <person name="Crease T.J."/>
            <person name="Tang H."/>
            <person name="Lucas S.M."/>
            <person name="Robertson H.M."/>
            <person name="Bork P."/>
            <person name="Koonin E.V."/>
            <person name="Zdobnov E.M."/>
            <person name="Grigoriev I.V."/>
            <person name="Lynch M."/>
            <person name="Boore J.L."/>
        </authorList>
    </citation>
    <scope>NUCLEOTIDE SEQUENCE [LARGE SCALE GENOMIC DNA]</scope>
</reference>
<dbReference type="InterPro" id="IPR050090">
    <property type="entry name" value="Tyrosine_recombinase_XerCD"/>
</dbReference>
<dbReference type="Gene3D" id="1.10.443.10">
    <property type="entry name" value="Intergrase catalytic core"/>
    <property type="match status" value="1"/>
</dbReference>
<dbReference type="PhylomeDB" id="E9I663"/>
<dbReference type="Proteomes" id="UP000000305">
    <property type="component" value="Unassembled WGS sequence"/>
</dbReference>
<dbReference type="HOGENOM" id="CLU_651471_0_0_1"/>
<feature type="region of interest" description="Disordered" evidence="3">
    <location>
        <begin position="1"/>
        <end position="55"/>
    </location>
</feature>
<evidence type="ECO:0000313" key="4">
    <source>
        <dbReference type="EMBL" id="EFX60517.1"/>
    </source>
</evidence>